<dbReference type="PANTHER" id="PTHR34183">
    <property type="entry name" value="ENDOLYTIC PEPTIDOGLYCAN TRANSGLYCOSYLASE RLPA"/>
    <property type="match status" value="1"/>
</dbReference>
<organism evidence="8 9">
    <name type="scientific">Neolewinella marina</name>
    <dbReference type="NCBI Taxonomy" id="438751"/>
    <lineage>
        <taxon>Bacteria</taxon>
        <taxon>Pseudomonadati</taxon>
        <taxon>Bacteroidota</taxon>
        <taxon>Saprospiria</taxon>
        <taxon>Saprospirales</taxon>
        <taxon>Lewinellaceae</taxon>
        <taxon>Neolewinella</taxon>
    </lineage>
</organism>
<dbReference type="NCBIfam" id="TIGR00413">
    <property type="entry name" value="rlpA"/>
    <property type="match status" value="1"/>
</dbReference>
<dbReference type="Proteomes" id="UP000226437">
    <property type="component" value="Unassembled WGS sequence"/>
</dbReference>
<feature type="compositionally biased region" description="Pro residues" evidence="6">
    <location>
        <begin position="132"/>
        <end position="143"/>
    </location>
</feature>
<dbReference type="AlphaFoldDB" id="A0A2G0CHR8"/>
<comment type="similarity">
    <text evidence="4 5">Belongs to the RlpA family.</text>
</comment>
<evidence type="ECO:0000256" key="6">
    <source>
        <dbReference type="SAM" id="MobiDB-lite"/>
    </source>
</evidence>
<dbReference type="HAMAP" id="MF_02071">
    <property type="entry name" value="RlpA"/>
    <property type="match status" value="1"/>
</dbReference>
<keyword evidence="1 4" id="KW-0732">Signal</keyword>
<sequence precursor="true">MQKLTFILLLLWTAGLSAQLVGDKQSGLASYYSTEYHGAETAYGAIYNKDELVAAHKAYPFNSTVRVTNEENGKSVVVRIIDKGPFIRGRIIEISERAAAELGMLGQRTVPVELTLLSTPDQRPVRQADPEPATPAPTPPATPPAAARPTPPAPATTRSAEPSPPPPAAPRTPAAPPARKAAKAKTFAQGLYRVGLEQVTTGSYGVQVGNYRSLESALDKVAELQGRYFDDILLHKTALSDKTFTYKVILGPFADQASAQNYASDLRSRYQIEGFTIALEHR</sequence>
<gene>
    <name evidence="4" type="primary">rlpA</name>
    <name evidence="8" type="ORF">CGL56_00255</name>
</gene>
<dbReference type="EC" id="4.2.2.-" evidence="4"/>
<proteinExistence type="inferred from homology"/>
<dbReference type="CDD" id="cd22268">
    <property type="entry name" value="DPBB_RlpA-like"/>
    <property type="match status" value="1"/>
</dbReference>
<dbReference type="Pfam" id="PF03330">
    <property type="entry name" value="DPBB_1"/>
    <property type="match status" value="1"/>
</dbReference>
<feature type="chain" id="PRO_5013976099" description="Probable endolytic peptidoglycan transglycosylase RlpA" evidence="4">
    <location>
        <begin position="19"/>
        <end position="282"/>
    </location>
</feature>
<feature type="compositionally biased region" description="Pro residues" evidence="6">
    <location>
        <begin position="162"/>
        <end position="176"/>
    </location>
</feature>
<dbReference type="SUPFAM" id="SSF110997">
    <property type="entry name" value="Sporulation related repeat"/>
    <property type="match status" value="1"/>
</dbReference>
<dbReference type="Gene3D" id="2.40.40.10">
    <property type="entry name" value="RlpA-like domain"/>
    <property type="match status" value="1"/>
</dbReference>
<keyword evidence="9" id="KW-1185">Reference proteome</keyword>
<reference evidence="8 9" key="1">
    <citation type="submission" date="2017-10" db="EMBL/GenBank/DDBJ databases">
        <title>The draft genome sequence of Lewinella marina KCTC 32374.</title>
        <authorList>
            <person name="Wang K."/>
        </authorList>
    </citation>
    <scope>NUCLEOTIDE SEQUENCE [LARGE SCALE GENOMIC DNA]</scope>
    <source>
        <strain evidence="8 9">MKG-38</strain>
    </source>
</reference>
<dbReference type="GO" id="GO:0071555">
    <property type="term" value="P:cell wall organization"/>
    <property type="evidence" value="ECO:0007669"/>
    <property type="project" value="UniProtKB-KW"/>
</dbReference>
<evidence type="ECO:0000256" key="2">
    <source>
        <dbReference type="ARBA" id="ARBA00023239"/>
    </source>
</evidence>
<dbReference type="Pfam" id="PF05036">
    <property type="entry name" value="SPOR"/>
    <property type="match status" value="1"/>
</dbReference>
<dbReference type="OrthoDB" id="9779128at2"/>
<dbReference type="InterPro" id="IPR012997">
    <property type="entry name" value="RplA"/>
</dbReference>
<dbReference type="InterPro" id="IPR007730">
    <property type="entry name" value="SPOR-like_dom"/>
</dbReference>
<dbReference type="Gene3D" id="3.30.70.1070">
    <property type="entry name" value="Sporulation related repeat"/>
    <property type="match status" value="1"/>
</dbReference>
<feature type="signal peptide" evidence="4">
    <location>
        <begin position="1"/>
        <end position="18"/>
    </location>
</feature>
<dbReference type="InterPro" id="IPR034718">
    <property type="entry name" value="RlpA"/>
</dbReference>
<dbReference type="InterPro" id="IPR036908">
    <property type="entry name" value="RlpA-like_sf"/>
</dbReference>
<dbReference type="InterPro" id="IPR009009">
    <property type="entry name" value="RlpA-like_DPBB"/>
</dbReference>
<evidence type="ECO:0000313" key="9">
    <source>
        <dbReference type="Proteomes" id="UP000226437"/>
    </source>
</evidence>
<dbReference type="GO" id="GO:0008932">
    <property type="term" value="F:lytic endotransglycosylase activity"/>
    <property type="evidence" value="ECO:0007669"/>
    <property type="project" value="UniProtKB-UniRule"/>
</dbReference>
<dbReference type="GO" id="GO:0042834">
    <property type="term" value="F:peptidoglycan binding"/>
    <property type="evidence" value="ECO:0007669"/>
    <property type="project" value="InterPro"/>
</dbReference>
<evidence type="ECO:0000259" key="7">
    <source>
        <dbReference type="PROSITE" id="PS51724"/>
    </source>
</evidence>
<evidence type="ECO:0000313" key="8">
    <source>
        <dbReference type="EMBL" id="PHK99524.1"/>
    </source>
</evidence>
<comment type="caution">
    <text evidence="8">The sequence shown here is derived from an EMBL/GenBank/DDBJ whole genome shotgun (WGS) entry which is preliminary data.</text>
</comment>
<dbReference type="PANTHER" id="PTHR34183:SF8">
    <property type="entry name" value="ENDOLYTIC PEPTIDOGLYCAN TRANSGLYCOSYLASE RLPA-RELATED"/>
    <property type="match status" value="1"/>
</dbReference>
<evidence type="ECO:0000256" key="1">
    <source>
        <dbReference type="ARBA" id="ARBA00022729"/>
    </source>
</evidence>
<name>A0A2G0CHR8_9BACT</name>
<dbReference type="EMBL" id="PDLO01000001">
    <property type="protein sequence ID" value="PHK99524.1"/>
    <property type="molecule type" value="Genomic_DNA"/>
</dbReference>
<dbReference type="RefSeq" id="WP_099104503.1">
    <property type="nucleotide sequence ID" value="NZ_JAATJF010000001.1"/>
</dbReference>
<dbReference type="PROSITE" id="PS51724">
    <property type="entry name" value="SPOR"/>
    <property type="match status" value="1"/>
</dbReference>
<keyword evidence="2 4" id="KW-0456">Lyase</keyword>
<comment type="function">
    <text evidence="4">Lytic transglycosylase with a strong preference for naked glycan strands that lack stem peptides.</text>
</comment>
<evidence type="ECO:0000256" key="4">
    <source>
        <dbReference type="HAMAP-Rule" id="MF_02071"/>
    </source>
</evidence>
<dbReference type="SUPFAM" id="SSF50685">
    <property type="entry name" value="Barwin-like endoglucanases"/>
    <property type="match status" value="1"/>
</dbReference>
<evidence type="ECO:0000256" key="3">
    <source>
        <dbReference type="ARBA" id="ARBA00023316"/>
    </source>
</evidence>
<feature type="region of interest" description="Disordered" evidence="6">
    <location>
        <begin position="117"/>
        <end position="182"/>
    </location>
</feature>
<dbReference type="InterPro" id="IPR036680">
    <property type="entry name" value="SPOR-like_sf"/>
</dbReference>
<dbReference type="GO" id="GO:0000270">
    <property type="term" value="P:peptidoglycan metabolic process"/>
    <property type="evidence" value="ECO:0007669"/>
    <property type="project" value="UniProtKB-UniRule"/>
</dbReference>
<protein>
    <recommendedName>
        <fullName evidence="4">Probable endolytic peptidoglycan transglycosylase RlpA</fullName>
        <ecNumber evidence="4">4.2.2.-</ecNumber>
    </recommendedName>
</protein>
<evidence type="ECO:0000256" key="5">
    <source>
        <dbReference type="RuleBase" id="RU003495"/>
    </source>
</evidence>
<keyword evidence="3 4" id="KW-0961">Cell wall biogenesis/degradation</keyword>
<accession>A0A2G0CHR8</accession>
<feature type="domain" description="SPOR" evidence="7">
    <location>
        <begin position="198"/>
        <end position="279"/>
    </location>
</feature>